<comment type="caution">
    <text evidence="2">The sequence shown here is derived from an EMBL/GenBank/DDBJ whole genome shotgun (WGS) entry which is preliminary data.</text>
</comment>
<evidence type="ECO:0000313" key="3">
    <source>
        <dbReference type="Proteomes" id="UP000286934"/>
    </source>
</evidence>
<keyword evidence="1" id="KW-0175">Coiled coil</keyword>
<evidence type="ECO:0000256" key="1">
    <source>
        <dbReference type="SAM" id="Coils"/>
    </source>
</evidence>
<dbReference type="AlphaFoldDB" id="A0A432WXY0"/>
<evidence type="ECO:0000313" key="2">
    <source>
        <dbReference type="EMBL" id="RUO38648.1"/>
    </source>
</evidence>
<sequence length="206" mass="23783">MTDSSKKRDLLIQASIEAIPYIGGPLSTMYFGAKQEKRFERLESFYTEIKEEIERLKDVDLCIDGQNTDELVSLIEDLNEKVEQESREQKITYLKNFLISTLQNTLTGDFDQRKHYLDTLSSMSVLECEILACLFNQEQPVQIRQISKPGVSQYVVYSAISKIRSCGYLASRRGSYQMNGQQDEYLDDLVFLSDFGKEFCQYVKIA</sequence>
<name>A0A432WXY0_9GAMM</name>
<dbReference type="RefSeq" id="WP_126805863.1">
    <property type="nucleotide sequence ID" value="NZ_PIPP01000001.1"/>
</dbReference>
<keyword evidence="3" id="KW-1185">Reference proteome</keyword>
<reference evidence="3" key="1">
    <citation type="journal article" date="2018" name="Front. Microbiol.">
        <title>Genome-Based Analysis Reveals the Taxonomy and Diversity of the Family Idiomarinaceae.</title>
        <authorList>
            <person name="Liu Y."/>
            <person name="Lai Q."/>
            <person name="Shao Z."/>
        </authorList>
    </citation>
    <scope>NUCLEOTIDE SEQUENCE [LARGE SCALE GENOMIC DNA]</scope>
    <source>
        <strain evidence="3">AIS</strain>
    </source>
</reference>
<organism evidence="2 3">
    <name type="scientific">Aliidiomarina shirensis</name>
    <dbReference type="NCBI Taxonomy" id="1048642"/>
    <lineage>
        <taxon>Bacteria</taxon>
        <taxon>Pseudomonadati</taxon>
        <taxon>Pseudomonadota</taxon>
        <taxon>Gammaproteobacteria</taxon>
        <taxon>Alteromonadales</taxon>
        <taxon>Idiomarinaceae</taxon>
        <taxon>Aliidiomarina</taxon>
    </lineage>
</organism>
<gene>
    <name evidence="2" type="ORF">CWE13_03100</name>
</gene>
<dbReference type="Proteomes" id="UP000286934">
    <property type="component" value="Unassembled WGS sequence"/>
</dbReference>
<proteinExistence type="predicted"/>
<protein>
    <submittedName>
        <fullName evidence="2">Uncharacterized protein</fullName>
    </submittedName>
</protein>
<dbReference type="OrthoDB" id="7063112at2"/>
<dbReference type="EMBL" id="PIPP01000001">
    <property type="protein sequence ID" value="RUO38648.1"/>
    <property type="molecule type" value="Genomic_DNA"/>
</dbReference>
<feature type="coiled-coil region" evidence="1">
    <location>
        <begin position="39"/>
        <end position="88"/>
    </location>
</feature>
<accession>A0A432WXY0</accession>